<dbReference type="CDD" id="cd08977">
    <property type="entry name" value="SusD"/>
    <property type="match status" value="1"/>
</dbReference>
<comment type="similarity">
    <text evidence="2">Belongs to the SusD family.</text>
</comment>
<sequence length="596" mass="67412">MLCERHQSRHLGFLRPLRPRVRRRFISCAENDERRHQHQTVNNKQKVMKKILQIGLGAAMLFAVASCRKTYEDEPLDRLTDDYIYDEMDKNATYAKLALDNIYSFLPNGFNRISGAVLEAGSDDAMSSTPGHATETFTNGRLSPTNNPDNNWARSYQCIRRANVFLSKIDVVPTDEQQKIYWKAEARFIRAISYFELMKRFGGVPLLGDRVLTINDDLRIPRNSFDQCMAYVIGECDAILPLLRTDIATGGDWGRITKGAAMALKSRMLLYAASPWQNPSNNPEKWVAARAAADSVIKYGKFSLNSNYANVFTTRSLPEIILAFQRGVTNDVELNNGPVGYTGSLLGKGATSPTQELADAFPMINGQPITSATSTYNPADPYKNRDPRFYATLFHNGMRWLKRNVETFEGGLDKPGGTIPQTQTGYYMRKFMANHTEGTAYSTQTHNFIIFRYAEILLNYAEASNELGDVTNAHKQLVALRKRAGITAGADGNYGLKAPALYSVTEMRDAIRLERRIEMAFEEQRFWDIRRWKTAEQVLNGQLNGMKITRNATTGVFTYTKVPVKTVSFNASRMYLYPIPYDEVIKNDALTQNPNW</sequence>
<dbReference type="InterPro" id="IPR011990">
    <property type="entry name" value="TPR-like_helical_dom_sf"/>
</dbReference>
<dbReference type="AlphaFoldDB" id="A0A3N4PY61"/>
<dbReference type="Pfam" id="PF07980">
    <property type="entry name" value="SusD_RagB"/>
    <property type="match status" value="1"/>
</dbReference>
<keyword evidence="3" id="KW-0732">Signal</keyword>
<protein>
    <submittedName>
        <fullName evidence="8">RagB/SusD family nutrient uptake outer membrane protein</fullName>
    </submittedName>
</protein>
<accession>A0A3N4PY61</accession>
<evidence type="ECO:0000313" key="9">
    <source>
        <dbReference type="Proteomes" id="UP000278351"/>
    </source>
</evidence>
<dbReference type="SUPFAM" id="SSF48452">
    <property type="entry name" value="TPR-like"/>
    <property type="match status" value="1"/>
</dbReference>
<reference evidence="8 9" key="1">
    <citation type="submission" date="2018-11" db="EMBL/GenBank/DDBJ databases">
        <title>Chitinophaga lutea sp.nov., isolate from arsenic contaminated soil.</title>
        <authorList>
            <person name="Zong Y."/>
        </authorList>
    </citation>
    <scope>NUCLEOTIDE SEQUENCE [LARGE SCALE GENOMIC DNA]</scope>
    <source>
        <strain evidence="8 9">ZY74</strain>
    </source>
</reference>
<evidence type="ECO:0000256" key="3">
    <source>
        <dbReference type="ARBA" id="ARBA00022729"/>
    </source>
</evidence>
<evidence type="ECO:0000313" key="8">
    <source>
        <dbReference type="EMBL" id="RPE12355.1"/>
    </source>
</evidence>
<feature type="domain" description="RagB/SusD" evidence="6">
    <location>
        <begin position="341"/>
        <end position="596"/>
    </location>
</feature>
<keyword evidence="9" id="KW-1185">Reference proteome</keyword>
<evidence type="ECO:0000256" key="4">
    <source>
        <dbReference type="ARBA" id="ARBA00023136"/>
    </source>
</evidence>
<dbReference type="Gene3D" id="1.25.40.390">
    <property type="match status" value="1"/>
</dbReference>
<dbReference type="InterPro" id="IPR012944">
    <property type="entry name" value="SusD_RagB_dom"/>
</dbReference>
<evidence type="ECO:0000259" key="7">
    <source>
        <dbReference type="Pfam" id="PF14322"/>
    </source>
</evidence>
<name>A0A3N4PY61_9BACT</name>
<evidence type="ECO:0000259" key="6">
    <source>
        <dbReference type="Pfam" id="PF07980"/>
    </source>
</evidence>
<keyword evidence="4" id="KW-0472">Membrane</keyword>
<comment type="caution">
    <text evidence="8">The sequence shown here is derived from an EMBL/GenBank/DDBJ whole genome shotgun (WGS) entry which is preliminary data.</text>
</comment>
<dbReference type="EMBL" id="RPDH01000001">
    <property type="protein sequence ID" value="RPE12355.1"/>
    <property type="molecule type" value="Genomic_DNA"/>
</dbReference>
<dbReference type="GO" id="GO:0009279">
    <property type="term" value="C:cell outer membrane"/>
    <property type="evidence" value="ECO:0007669"/>
    <property type="project" value="UniProtKB-SubCell"/>
</dbReference>
<dbReference type="Proteomes" id="UP000278351">
    <property type="component" value="Unassembled WGS sequence"/>
</dbReference>
<dbReference type="InterPro" id="IPR033985">
    <property type="entry name" value="SusD-like_N"/>
</dbReference>
<dbReference type="Pfam" id="PF14322">
    <property type="entry name" value="SusD-like_3"/>
    <property type="match status" value="1"/>
</dbReference>
<evidence type="ECO:0000256" key="1">
    <source>
        <dbReference type="ARBA" id="ARBA00004442"/>
    </source>
</evidence>
<comment type="subcellular location">
    <subcellularLocation>
        <location evidence="1">Cell outer membrane</location>
    </subcellularLocation>
</comment>
<evidence type="ECO:0000256" key="5">
    <source>
        <dbReference type="ARBA" id="ARBA00023237"/>
    </source>
</evidence>
<keyword evidence="5" id="KW-0998">Cell outer membrane</keyword>
<feature type="domain" description="SusD-like N-terminal" evidence="7">
    <location>
        <begin position="137"/>
        <end position="270"/>
    </location>
</feature>
<evidence type="ECO:0000256" key="2">
    <source>
        <dbReference type="ARBA" id="ARBA00006275"/>
    </source>
</evidence>
<proteinExistence type="inferred from homology"/>
<organism evidence="8 9">
    <name type="scientific">Chitinophaga lutea</name>
    <dbReference type="NCBI Taxonomy" id="2488634"/>
    <lineage>
        <taxon>Bacteria</taxon>
        <taxon>Pseudomonadati</taxon>
        <taxon>Bacteroidota</taxon>
        <taxon>Chitinophagia</taxon>
        <taxon>Chitinophagales</taxon>
        <taxon>Chitinophagaceae</taxon>
        <taxon>Chitinophaga</taxon>
    </lineage>
</organism>
<gene>
    <name evidence="8" type="ORF">EGT74_02035</name>
</gene>